<organism evidence="2 3">
    <name type="scientific">Cloeon dipterum</name>
    <dbReference type="NCBI Taxonomy" id="197152"/>
    <lineage>
        <taxon>Eukaryota</taxon>
        <taxon>Metazoa</taxon>
        <taxon>Ecdysozoa</taxon>
        <taxon>Arthropoda</taxon>
        <taxon>Hexapoda</taxon>
        <taxon>Insecta</taxon>
        <taxon>Pterygota</taxon>
        <taxon>Palaeoptera</taxon>
        <taxon>Ephemeroptera</taxon>
        <taxon>Pisciforma</taxon>
        <taxon>Baetidae</taxon>
        <taxon>Cloeon</taxon>
    </lineage>
</organism>
<dbReference type="Proteomes" id="UP000494165">
    <property type="component" value="Unassembled WGS sequence"/>
</dbReference>
<comment type="caution">
    <text evidence="2">The sequence shown here is derived from an EMBL/GenBank/DDBJ whole genome shotgun (WGS) entry which is preliminary data.</text>
</comment>
<dbReference type="EMBL" id="CADEPI010000019">
    <property type="protein sequence ID" value="CAB3365080.1"/>
    <property type="molecule type" value="Genomic_DNA"/>
</dbReference>
<sequence>MIRIPTEEEKKTEEKPKPAAAVSVEAAEAAPMATCEEEITPSLRSSFSTYSADKLTTPPRPATSKLLASPECLFAYHLLIHDIRNLSKLSIVHQQFQARSPVNIIN</sequence>
<reference evidence="2 3" key="1">
    <citation type="submission" date="2020-04" db="EMBL/GenBank/DDBJ databases">
        <authorList>
            <person name="Alioto T."/>
            <person name="Alioto T."/>
            <person name="Gomez Garrido J."/>
        </authorList>
    </citation>
    <scope>NUCLEOTIDE SEQUENCE [LARGE SCALE GENOMIC DNA]</scope>
</reference>
<accession>A0A8S1C8I8</accession>
<proteinExistence type="predicted"/>
<feature type="compositionally biased region" description="Basic and acidic residues" evidence="1">
    <location>
        <begin position="1"/>
        <end position="17"/>
    </location>
</feature>
<feature type="region of interest" description="Disordered" evidence="1">
    <location>
        <begin position="1"/>
        <end position="24"/>
    </location>
</feature>
<name>A0A8S1C8I8_9INSE</name>
<dbReference type="AlphaFoldDB" id="A0A8S1C8I8"/>
<gene>
    <name evidence="2" type="ORF">CLODIP_2_CD06750</name>
</gene>
<evidence type="ECO:0000313" key="3">
    <source>
        <dbReference type="Proteomes" id="UP000494165"/>
    </source>
</evidence>
<evidence type="ECO:0000256" key="1">
    <source>
        <dbReference type="SAM" id="MobiDB-lite"/>
    </source>
</evidence>
<protein>
    <submittedName>
        <fullName evidence="2">Uncharacterized protein</fullName>
    </submittedName>
</protein>
<keyword evidence="3" id="KW-1185">Reference proteome</keyword>
<evidence type="ECO:0000313" key="2">
    <source>
        <dbReference type="EMBL" id="CAB3365080.1"/>
    </source>
</evidence>